<keyword evidence="5" id="KW-0031">Aminopeptidase</keyword>
<dbReference type="GO" id="GO:0005737">
    <property type="term" value="C:cytoplasm"/>
    <property type="evidence" value="ECO:0007669"/>
    <property type="project" value="TreeGrafter"/>
</dbReference>
<dbReference type="GO" id="GO:0043418">
    <property type="term" value="P:homocysteine catabolic process"/>
    <property type="evidence" value="ECO:0007669"/>
    <property type="project" value="TreeGrafter"/>
</dbReference>
<dbReference type="InterPro" id="IPR004134">
    <property type="entry name" value="Peptidase_C1B"/>
</dbReference>
<reference evidence="5" key="1">
    <citation type="journal article" date="2013" name="Environ. Microbiol.">
        <title>Microbiota from the distal guts of lean and obese adolescents exhibit partial functional redundancy besides clear differences in community structure.</title>
        <authorList>
            <person name="Ferrer M."/>
            <person name="Ruiz A."/>
            <person name="Lanza F."/>
            <person name="Haange S.B."/>
            <person name="Oberbach A."/>
            <person name="Till H."/>
            <person name="Bargiela R."/>
            <person name="Campoy C."/>
            <person name="Segura M.T."/>
            <person name="Richter M."/>
            <person name="von Bergen M."/>
            <person name="Seifert J."/>
            <person name="Suarez A."/>
        </authorList>
    </citation>
    <scope>NUCLEOTIDE SEQUENCE</scope>
</reference>
<feature type="region of interest" description="Disordered" evidence="4">
    <location>
        <begin position="22"/>
        <end position="53"/>
    </location>
</feature>
<keyword evidence="3" id="KW-0788">Thiol protease</keyword>
<evidence type="ECO:0000256" key="1">
    <source>
        <dbReference type="ARBA" id="ARBA00022670"/>
    </source>
</evidence>
<feature type="non-terminal residue" evidence="5">
    <location>
        <position position="228"/>
    </location>
</feature>
<dbReference type="PANTHER" id="PTHR10363">
    <property type="entry name" value="BLEOMYCIN HYDROLASE"/>
    <property type="match status" value="1"/>
</dbReference>
<dbReference type="Gene3D" id="3.90.70.10">
    <property type="entry name" value="Cysteine proteinases"/>
    <property type="match status" value="1"/>
</dbReference>
<dbReference type="InterPro" id="IPR038765">
    <property type="entry name" value="Papain-like_cys_pep_sf"/>
</dbReference>
<dbReference type="PROSITE" id="PS00639">
    <property type="entry name" value="THIOL_PROTEASE_HIS"/>
    <property type="match status" value="1"/>
</dbReference>
<dbReference type="InterPro" id="IPR025660">
    <property type="entry name" value="Pept_his_AS"/>
</dbReference>
<protein>
    <submittedName>
        <fullName evidence="5">Aminopeptidase C</fullName>
    </submittedName>
</protein>
<keyword evidence="2" id="KW-0378">Hydrolase</keyword>
<comment type="caution">
    <text evidence="5">The sequence shown here is derived from an EMBL/GenBank/DDBJ whole genome shotgun (WGS) entry which is preliminary data.</text>
</comment>
<feature type="non-terminal residue" evidence="5">
    <location>
        <position position="1"/>
    </location>
</feature>
<evidence type="ECO:0000313" key="5">
    <source>
        <dbReference type="EMBL" id="EKC68044.1"/>
    </source>
</evidence>
<dbReference type="PANTHER" id="PTHR10363:SF2">
    <property type="entry name" value="BLEOMYCIN HYDROLASE"/>
    <property type="match status" value="1"/>
</dbReference>
<evidence type="ECO:0000256" key="4">
    <source>
        <dbReference type="SAM" id="MobiDB-lite"/>
    </source>
</evidence>
<sequence length="228" mass="26078">STVYRMCAISLGEPPERFDFLARVSDDDKKNDKKADEGKSDNPKTGKDERRQIRETGITPMEFYRKYVPVDVDDLVTLCNVPMASRPFNKRYRIRYTANVAEAEDMEFVNVPLDVFKKAAVDQISAGHPIWFACDCTQFSLRAAGYFDCDSVRVDQLFGTDFDFDKAHGLEYGDSPSNHAMTLTGVNLDEQGKPNRWKVENSWGKDNGEDGYYVASDKWFDRYVTEII</sequence>
<accession>K1TKE1</accession>
<organism evidence="5">
    <name type="scientific">human gut metagenome</name>
    <dbReference type="NCBI Taxonomy" id="408170"/>
    <lineage>
        <taxon>unclassified sequences</taxon>
        <taxon>metagenomes</taxon>
        <taxon>organismal metagenomes</taxon>
    </lineage>
</organism>
<evidence type="ECO:0000256" key="2">
    <source>
        <dbReference type="ARBA" id="ARBA00022801"/>
    </source>
</evidence>
<dbReference type="SUPFAM" id="SSF54001">
    <property type="entry name" value="Cysteine proteinases"/>
    <property type="match status" value="1"/>
</dbReference>
<dbReference type="GO" id="GO:0009636">
    <property type="term" value="P:response to toxic substance"/>
    <property type="evidence" value="ECO:0007669"/>
    <property type="project" value="TreeGrafter"/>
</dbReference>
<dbReference type="EMBL" id="AJWY01006015">
    <property type="protein sequence ID" value="EKC68044.1"/>
    <property type="molecule type" value="Genomic_DNA"/>
</dbReference>
<name>K1TKE1_9ZZZZ</name>
<proteinExistence type="predicted"/>
<gene>
    <name evidence="5" type="ORF">LEA_08996</name>
</gene>
<dbReference type="GO" id="GO:0006508">
    <property type="term" value="P:proteolysis"/>
    <property type="evidence" value="ECO:0007669"/>
    <property type="project" value="UniProtKB-KW"/>
</dbReference>
<keyword evidence="1" id="KW-0645">Protease</keyword>
<dbReference type="GO" id="GO:0070005">
    <property type="term" value="F:cysteine-type aminopeptidase activity"/>
    <property type="evidence" value="ECO:0007669"/>
    <property type="project" value="InterPro"/>
</dbReference>
<dbReference type="Pfam" id="PF03051">
    <property type="entry name" value="Peptidase_C1_2"/>
    <property type="match status" value="1"/>
</dbReference>
<dbReference type="AlphaFoldDB" id="K1TKE1"/>
<evidence type="ECO:0000256" key="3">
    <source>
        <dbReference type="ARBA" id="ARBA00022807"/>
    </source>
</evidence>